<dbReference type="CDD" id="cd06170">
    <property type="entry name" value="LuxR_C_like"/>
    <property type="match status" value="1"/>
</dbReference>
<dbReference type="Pfam" id="PF00196">
    <property type="entry name" value="GerE"/>
    <property type="match status" value="1"/>
</dbReference>
<dbReference type="InterPro" id="IPR016032">
    <property type="entry name" value="Sig_transdc_resp-reg_C-effctor"/>
</dbReference>
<evidence type="ECO:0000259" key="7">
    <source>
        <dbReference type="PROSITE" id="PS50110"/>
    </source>
</evidence>
<reference evidence="8 9" key="1">
    <citation type="journal article" date="2019" name="Int. J. Syst. Evol. Microbiol.">
        <title>The Global Catalogue of Microorganisms (GCM) 10K type strain sequencing project: providing services to taxonomists for standard genome sequencing and annotation.</title>
        <authorList>
            <consortium name="The Broad Institute Genomics Platform"/>
            <consortium name="The Broad Institute Genome Sequencing Center for Infectious Disease"/>
            <person name="Wu L."/>
            <person name="Ma J."/>
        </authorList>
    </citation>
    <scope>NUCLEOTIDE SEQUENCE [LARGE SCALE GENOMIC DNA]</scope>
    <source>
        <strain evidence="8 9">JCM 11136</strain>
    </source>
</reference>
<dbReference type="SUPFAM" id="SSF52172">
    <property type="entry name" value="CheY-like"/>
    <property type="match status" value="1"/>
</dbReference>
<dbReference type="Proteomes" id="UP001501578">
    <property type="component" value="Unassembled WGS sequence"/>
</dbReference>
<evidence type="ECO:0000256" key="2">
    <source>
        <dbReference type="ARBA" id="ARBA00023015"/>
    </source>
</evidence>
<dbReference type="InterPro" id="IPR058245">
    <property type="entry name" value="NreC/VraR/RcsB-like_REC"/>
</dbReference>
<feature type="modified residue" description="4-aspartylphosphate" evidence="5">
    <location>
        <position position="56"/>
    </location>
</feature>
<dbReference type="Gene3D" id="3.40.50.2300">
    <property type="match status" value="1"/>
</dbReference>
<dbReference type="PANTHER" id="PTHR43214:SF24">
    <property type="entry name" value="TRANSCRIPTIONAL REGULATORY PROTEIN NARL-RELATED"/>
    <property type="match status" value="1"/>
</dbReference>
<keyword evidence="2" id="KW-0805">Transcription regulation</keyword>
<keyword evidence="3" id="KW-0238">DNA-binding</keyword>
<dbReference type="SUPFAM" id="SSF46894">
    <property type="entry name" value="C-terminal effector domain of the bipartite response regulators"/>
    <property type="match status" value="1"/>
</dbReference>
<gene>
    <name evidence="8" type="ORF">GCM10009560_52400</name>
</gene>
<feature type="domain" description="Response regulatory" evidence="7">
    <location>
        <begin position="5"/>
        <end position="125"/>
    </location>
</feature>
<dbReference type="SMART" id="SM00421">
    <property type="entry name" value="HTH_LUXR"/>
    <property type="match status" value="1"/>
</dbReference>
<keyword evidence="1 5" id="KW-0597">Phosphoprotein</keyword>
<dbReference type="InterPro" id="IPR000792">
    <property type="entry name" value="Tscrpt_reg_LuxR_C"/>
</dbReference>
<dbReference type="InterPro" id="IPR011006">
    <property type="entry name" value="CheY-like_superfamily"/>
</dbReference>
<proteinExistence type="predicted"/>
<evidence type="ECO:0000256" key="1">
    <source>
        <dbReference type="ARBA" id="ARBA00022553"/>
    </source>
</evidence>
<dbReference type="PROSITE" id="PS50043">
    <property type="entry name" value="HTH_LUXR_2"/>
    <property type="match status" value="1"/>
</dbReference>
<protein>
    <submittedName>
        <fullName evidence="8">Response regulator transcription factor</fullName>
    </submittedName>
</protein>
<sequence length="226" mass="24126">MTPIRLLIADDQELIRAILKATLTRRPDFAVAGEAADGEQAVAAALDLRPDVILMDVRMPGLTGVDATRRILTEWPHPEPCPRVLILTTFDLDEYVHDALRAGASGFMLKNATPDQLAEAVRVIAAGESMLAPTVTRRLIAAFAATPPPSPLHAPEALAALTERELDVLKLLARGLSNAEIAQALNLTQTGVKGRVNRLLGRLGLANRVQAAILAQEHGLITPPGT</sequence>
<dbReference type="RefSeq" id="WP_343952679.1">
    <property type="nucleotide sequence ID" value="NZ_BAAAHQ010000027.1"/>
</dbReference>
<keyword evidence="9" id="KW-1185">Reference proteome</keyword>
<dbReference type="PROSITE" id="PS50110">
    <property type="entry name" value="RESPONSE_REGULATORY"/>
    <property type="match status" value="1"/>
</dbReference>
<evidence type="ECO:0000313" key="9">
    <source>
        <dbReference type="Proteomes" id="UP001501578"/>
    </source>
</evidence>
<name>A0ABN1QDQ5_9ACTN</name>
<dbReference type="InterPro" id="IPR001789">
    <property type="entry name" value="Sig_transdc_resp-reg_receiver"/>
</dbReference>
<evidence type="ECO:0000256" key="5">
    <source>
        <dbReference type="PROSITE-ProRule" id="PRU00169"/>
    </source>
</evidence>
<dbReference type="Pfam" id="PF00072">
    <property type="entry name" value="Response_reg"/>
    <property type="match status" value="1"/>
</dbReference>
<dbReference type="EMBL" id="BAAAHQ010000027">
    <property type="protein sequence ID" value="GAA0940825.1"/>
    <property type="molecule type" value="Genomic_DNA"/>
</dbReference>
<evidence type="ECO:0000313" key="8">
    <source>
        <dbReference type="EMBL" id="GAA0940825.1"/>
    </source>
</evidence>
<dbReference type="CDD" id="cd17535">
    <property type="entry name" value="REC_NarL-like"/>
    <property type="match status" value="1"/>
</dbReference>
<dbReference type="InterPro" id="IPR039420">
    <property type="entry name" value="WalR-like"/>
</dbReference>
<comment type="caution">
    <text evidence="8">The sequence shown here is derived from an EMBL/GenBank/DDBJ whole genome shotgun (WGS) entry which is preliminary data.</text>
</comment>
<keyword evidence="4" id="KW-0804">Transcription</keyword>
<dbReference type="SMART" id="SM00448">
    <property type="entry name" value="REC"/>
    <property type="match status" value="1"/>
</dbReference>
<dbReference type="PANTHER" id="PTHR43214">
    <property type="entry name" value="TWO-COMPONENT RESPONSE REGULATOR"/>
    <property type="match status" value="1"/>
</dbReference>
<evidence type="ECO:0000259" key="6">
    <source>
        <dbReference type="PROSITE" id="PS50043"/>
    </source>
</evidence>
<evidence type="ECO:0000256" key="3">
    <source>
        <dbReference type="ARBA" id="ARBA00023125"/>
    </source>
</evidence>
<dbReference type="PRINTS" id="PR00038">
    <property type="entry name" value="HTHLUXR"/>
</dbReference>
<accession>A0ABN1QDQ5</accession>
<organism evidence="8 9">
    <name type="scientific">Nonomuraea longicatena</name>
    <dbReference type="NCBI Taxonomy" id="83682"/>
    <lineage>
        <taxon>Bacteria</taxon>
        <taxon>Bacillati</taxon>
        <taxon>Actinomycetota</taxon>
        <taxon>Actinomycetes</taxon>
        <taxon>Streptosporangiales</taxon>
        <taxon>Streptosporangiaceae</taxon>
        <taxon>Nonomuraea</taxon>
    </lineage>
</organism>
<evidence type="ECO:0000256" key="4">
    <source>
        <dbReference type="ARBA" id="ARBA00023163"/>
    </source>
</evidence>
<feature type="domain" description="HTH luxR-type" evidence="6">
    <location>
        <begin position="154"/>
        <end position="219"/>
    </location>
</feature>